<dbReference type="Proteomes" id="UP000030302">
    <property type="component" value="Chromosome"/>
</dbReference>
<evidence type="ECO:0000313" key="1">
    <source>
        <dbReference type="EMBL" id="AIY42882.1"/>
    </source>
</evidence>
<protein>
    <submittedName>
        <fullName evidence="1">Uncharacterized protein</fullName>
    </submittedName>
</protein>
<name>A0A0A1FJ27_9BURK</name>
<gene>
    <name evidence="1" type="ORF">LT85_3724</name>
</gene>
<dbReference type="KEGG" id="care:LT85_3724"/>
<accession>A0A0A1FJ27</accession>
<sequence length="58" mass="6662">MGGRRFNWSKFDTPFQKLLLKFDSKKFAPAIGLNPLNGKWHLLYDGIKEIHRIVCGSA</sequence>
<dbReference type="EMBL" id="CP009962">
    <property type="protein sequence ID" value="AIY42882.1"/>
    <property type="molecule type" value="Genomic_DNA"/>
</dbReference>
<reference evidence="2" key="1">
    <citation type="journal article" date="2014" name="Soil Biol. Biochem.">
        <title>Structure and function of bacterial communities in ageing soils: Insights from the Mendocino ecological staircase.</title>
        <authorList>
            <person name="Uroz S."/>
            <person name="Tech J.J."/>
            <person name="Sawaya N.A."/>
            <person name="Frey-Klett P."/>
            <person name="Leveau J.H.J."/>
        </authorList>
    </citation>
    <scope>NUCLEOTIDE SEQUENCE [LARGE SCALE GENOMIC DNA]</scope>
    <source>
        <strain evidence="2">Cal35</strain>
    </source>
</reference>
<organism evidence="1 2">
    <name type="scientific">Collimonas arenae</name>
    <dbReference type="NCBI Taxonomy" id="279058"/>
    <lineage>
        <taxon>Bacteria</taxon>
        <taxon>Pseudomonadati</taxon>
        <taxon>Pseudomonadota</taxon>
        <taxon>Betaproteobacteria</taxon>
        <taxon>Burkholderiales</taxon>
        <taxon>Oxalobacteraceae</taxon>
        <taxon>Collimonas</taxon>
    </lineage>
</organism>
<dbReference type="HOGENOM" id="CLU_2971589_0_0_4"/>
<keyword evidence="2" id="KW-1185">Reference proteome</keyword>
<dbReference type="AlphaFoldDB" id="A0A0A1FJ27"/>
<evidence type="ECO:0000313" key="2">
    <source>
        <dbReference type="Proteomes" id="UP000030302"/>
    </source>
</evidence>
<proteinExistence type="predicted"/>